<evidence type="ECO:0000256" key="3">
    <source>
        <dbReference type="ARBA" id="ARBA00023080"/>
    </source>
</evidence>
<dbReference type="InterPro" id="IPR029054">
    <property type="entry name" value="dUTPase-like"/>
</dbReference>
<comment type="similarity">
    <text evidence="1">Belongs to the dUTPase family.</text>
</comment>
<dbReference type="InterPro" id="IPR008181">
    <property type="entry name" value="dUTPase"/>
</dbReference>
<evidence type="ECO:0000256" key="2">
    <source>
        <dbReference type="ARBA" id="ARBA00012379"/>
    </source>
</evidence>
<reference evidence="6 7" key="1">
    <citation type="submission" date="2021-06" db="EMBL/GenBank/DDBJ databases">
        <authorList>
            <person name="Sun Q."/>
            <person name="Li D."/>
        </authorList>
    </citation>
    <scope>NUCLEOTIDE SEQUENCE [LARGE SCALE GENOMIC DNA]</scope>
    <source>
        <strain evidence="6 7">MSJd-7</strain>
    </source>
</reference>
<dbReference type="Pfam" id="PF00692">
    <property type="entry name" value="dUTPase"/>
    <property type="match status" value="1"/>
</dbReference>
<proteinExistence type="inferred from homology"/>
<name>A0ABS6EUI7_9FIRM</name>
<protein>
    <recommendedName>
        <fullName evidence="2">dUTP diphosphatase</fullName>
        <ecNumber evidence="2">3.6.1.23</ecNumber>
    </recommendedName>
</protein>
<accession>A0ABS6EUI7</accession>
<organism evidence="6 7">
    <name type="scientific">Butyricicoccus intestinisimiae</name>
    <dbReference type="NCBI Taxonomy" id="2841509"/>
    <lineage>
        <taxon>Bacteria</taxon>
        <taxon>Bacillati</taxon>
        <taxon>Bacillota</taxon>
        <taxon>Clostridia</taxon>
        <taxon>Eubacteriales</taxon>
        <taxon>Butyricicoccaceae</taxon>
        <taxon>Butyricicoccus</taxon>
    </lineage>
</organism>
<keyword evidence="7" id="KW-1185">Reference proteome</keyword>
<evidence type="ECO:0000259" key="5">
    <source>
        <dbReference type="Pfam" id="PF00692"/>
    </source>
</evidence>
<dbReference type="EC" id="3.6.1.23" evidence="2"/>
<keyword evidence="3" id="KW-0546">Nucleotide metabolism</keyword>
<evidence type="ECO:0000256" key="1">
    <source>
        <dbReference type="ARBA" id="ARBA00006581"/>
    </source>
</evidence>
<dbReference type="PANTHER" id="PTHR11241:SF0">
    <property type="entry name" value="DEOXYURIDINE 5'-TRIPHOSPHATE NUCLEOTIDOHYDROLASE"/>
    <property type="match status" value="1"/>
</dbReference>
<evidence type="ECO:0000256" key="4">
    <source>
        <dbReference type="ARBA" id="ARBA00047686"/>
    </source>
</evidence>
<comment type="caution">
    <text evidence="6">The sequence shown here is derived from an EMBL/GenBank/DDBJ whole genome shotgun (WGS) entry which is preliminary data.</text>
</comment>
<evidence type="ECO:0000313" key="7">
    <source>
        <dbReference type="Proteomes" id="UP000783588"/>
    </source>
</evidence>
<dbReference type="CDD" id="cd07557">
    <property type="entry name" value="trimeric_dUTPase"/>
    <property type="match status" value="1"/>
</dbReference>
<gene>
    <name evidence="6" type="ORF">KQI75_12060</name>
</gene>
<dbReference type="InterPro" id="IPR033704">
    <property type="entry name" value="dUTPase_trimeric"/>
</dbReference>
<dbReference type="EMBL" id="JAHLQI010000007">
    <property type="protein sequence ID" value="MBU5491343.1"/>
    <property type="molecule type" value="Genomic_DNA"/>
</dbReference>
<comment type="catalytic activity">
    <reaction evidence="4">
        <text>dUTP + H2O = dUMP + diphosphate + H(+)</text>
        <dbReference type="Rhea" id="RHEA:10248"/>
        <dbReference type="ChEBI" id="CHEBI:15377"/>
        <dbReference type="ChEBI" id="CHEBI:15378"/>
        <dbReference type="ChEBI" id="CHEBI:33019"/>
        <dbReference type="ChEBI" id="CHEBI:61555"/>
        <dbReference type="ChEBI" id="CHEBI:246422"/>
        <dbReference type="EC" id="3.6.1.23"/>
    </reaction>
</comment>
<feature type="domain" description="dUTPase-like" evidence="5">
    <location>
        <begin position="2"/>
        <end position="118"/>
    </location>
</feature>
<dbReference type="PANTHER" id="PTHR11241">
    <property type="entry name" value="DEOXYURIDINE 5'-TRIPHOSPHATE NUCLEOTIDOHYDROLASE"/>
    <property type="match status" value="1"/>
</dbReference>
<evidence type="ECO:0000313" key="6">
    <source>
        <dbReference type="EMBL" id="MBU5491343.1"/>
    </source>
</evidence>
<dbReference type="Proteomes" id="UP000783588">
    <property type="component" value="Unassembled WGS sequence"/>
</dbReference>
<sequence length="119" mass="13152">MYDICAAETVSLKKGSFCLIDLGISIKMPEGCTCWIVPRSSTYKRYKIIQTNSVGVIDGSYSGNNDIIKFPARADEDTVIHKGDYICQMCVTKRPPRLTFTEVDSLDDVNRGGFGSTGR</sequence>